<proteinExistence type="predicted"/>
<dbReference type="EMBL" id="LJGT01000038">
    <property type="protein sequence ID" value="OEU89882.1"/>
    <property type="molecule type" value="Genomic_DNA"/>
</dbReference>
<evidence type="ECO:0000313" key="1">
    <source>
        <dbReference type="EMBL" id="OEU89882.1"/>
    </source>
</evidence>
<accession>A0A1E7JNM6</accession>
<name>A0A1E7JNM6_9ACTN</name>
<evidence type="ECO:0000313" key="2">
    <source>
        <dbReference type="Proteomes" id="UP000176087"/>
    </source>
</evidence>
<protein>
    <submittedName>
        <fullName evidence="1">Uncharacterized protein</fullName>
    </submittedName>
</protein>
<reference evidence="1 2" key="1">
    <citation type="journal article" date="2016" name="Front. Microbiol.">
        <title>Comparative Genomics Analysis of Streptomyces Species Reveals Their Adaptation to the Marine Environment and Their Diversity at the Genomic Level.</title>
        <authorList>
            <person name="Tian X."/>
            <person name="Zhang Z."/>
            <person name="Yang T."/>
            <person name="Chen M."/>
            <person name="Li J."/>
            <person name="Chen F."/>
            <person name="Yang J."/>
            <person name="Li W."/>
            <person name="Zhang B."/>
            <person name="Zhang Z."/>
            <person name="Wu J."/>
            <person name="Zhang C."/>
            <person name="Long L."/>
            <person name="Xiao J."/>
        </authorList>
    </citation>
    <scope>NUCLEOTIDE SEQUENCE [LARGE SCALE GENOMIC DNA]</scope>
    <source>
        <strain evidence="1 2">SCSIO 10390</strain>
    </source>
</reference>
<dbReference type="AlphaFoldDB" id="A0A1E7JNM6"/>
<organism evidence="1 2">
    <name type="scientific">Streptomyces abyssalis</name>
    <dbReference type="NCBI Taxonomy" id="933944"/>
    <lineage>
        <taxon>Bacteria</taxon>
        <taxon>Bacillati</taxon>
        <taxon>Actinomycetota</taxon>
        <taxon>Actinomycetes</taxon>
        <taxon>Kitasatosporales</taxon>
        <taxon>Streptomycetaceae</taxon>
        <taxon>Streptomyces</taxon>
    </lineage>
</organism>
<dbReference type="Proteomes" id="UP000176087">
    <property type="component" value="Unassembled WGS sequence"/>
</dbReference>
<gene>
    <name evidence="1" type="ORF">AN215_09475</name>
</gene>
<sequence length="59" mass="6588">MQGVRPEQSATQPLVRIAVRQGLWLVDFALAPCLPSFAPGLEELWELFQQSSQDGNYQA</sequence>
<comment type="caution">
    <text evidence="1">The sequence shown here is derived from an EMBL/GenBank/DDBJ whole genome shotgun (WGS) entry which is preliminary data.</text>
</comment>
<keyword evidence="2" id="KW-1185">Reference proteome</keyword>